<gene>
    <name evidence="4" type="ORF">O1G21_33805</name>
</gene>
<protein>
    <submittedName>
        <fullName evidence="4">Glycoside hydrolase family 16 protein</fullName>
    </submittedName>
</protein>
<reference evidence="5" key="1">
    <citation type="submission" date="2022-12" db="EMBL/GenBank/DDBJ databases">
        <authorList>
            <person name="Mo P."/>
        </authorList>
    </citation>
    <scope>NUCLEOTIDE SEQUENCE [LARGE SCALE GENOMIC DNA]</scope>
    <source>
        <strain evidence="5">HUAS 3-15</strain>
    </source>
</reference>
<dbReference type="RefSeq" id="WP_270149073.1">
    <property type="nucleotide sequence ID" value="NZ_CP115450.1"/>
</dbReference>
<sequence length="196" mass="20746">MLALTGCELPASPSPPPSSPSWQLAWSDEFDGAAGAAPDPGKWGFDRGGEPQWGNEEWQYYTDRRENVSLDGSGNLAITARRESLPGMAPCEAGTCDITSGRITTKERFARAYGRFEARIRVPTGSGLWPAFWMTGADIDQHPWPANGEIDVMEVLGNDPATVHGTAHGPGSGDSGIGGSIGLPAGARLSDGFHTY</sequence>
<dbReference type="PANTHER" id="PTHR10963:SF55">
    <property type="entry name" value="GLYCOSIDE HYDROLASE FAMILY 16 PROTEIN"/>
    <property type="match status" value="1"/>
</dbReference>
<dbReference type="EMBL" id="CP115450">
    <property type="protein sequence ID" value="WBP90348.1"/>
    <property type="molecule type" value="Genomic_DNA"/>
</dbReference>
<name>A0ABY7QC61_9ACTN</name>
<evidence type="ECO:0000256" key="2">
    <source>
        <dbReference type="SAM" id="MobiDB-lite"/>
    </source>
</evidence>
<keyword evidence="5" id="KW-1185">Reference proteome</keyword>
<dbReference type="InterPro" id="IPR000757">
    <property type="entry name" value="Beta-glucanase-like"/>
</dbReference>
<evidence type="ECO:0000256" key="1">
    <source>
        <dbReference type="ARBA" id="ARBA00006865"/>
    </source>
</evidence>
<evidence type="ECO:0000313" key="4">
    <source>
        <dbReference type="EMBL" id="WBP90348.1"/>
    </source>
</evidence>
<keyword evidence="4" id="KW-0378">Hydrolase</keyword>
<evidence type="ECO:0000313" key="5">
    <source>
        <dbReference type="Proteomes" id="UP001212821"/>
    </source>
</evidence>
<dbReference type="Proteomes" id="UP001212821">
    <property type="component" value="Chromosome"/>
</dbReference>
<dbReference type="PROSITE" id="PS51762">
    <property type="entry name" value="GH16_2"/>
    <property type="match status" value="1"/>
</dbReference>
<dbReference type="SUPFAM" id="SSF49899">
    <property type="entry name" value="Concanavalin A-like lectins/glucanases"/>
    <property type="match status" value="1"/>
</dbReference>
<dbReference type="Gene3D" id="2.60.120.200">
    <property type="match status" value="1"/>
</dbReference>
<dbReference type="InterPro" id="IPR050546">
    <property type="entry name" value="Glycosyl_Hydrlase_16"/>
</dbReference>
<feature type="region of interest" description="Disordered" evidence="2">
    <location>
        <begin position="1"/>
        <end position="25"/>
    </location>
</feature>
<comment type="similarity">
    <text evidence="1">Belongs to the glycosyl hydrolase 16 family.</text>
</comment>
<accession>A0ABY7QC61</accession>
<dbReference type="Pfam" id="PF00722">
    <property type="entry name" value="Glyco_hydro_16"/>
    <property type="match status" value="1"/>
</dbReference>
<dbReference type="CDD" id="cd08023">
    <property type="entry name" value="GH16_laminarinase_like"/>
    <property type="match status" value="1"/>
</dbReference>
<organism evidence="4 5">
    <name type="scientific">Kitasatospora cathayae</name>
    <dbReference type="NCBI Taxonomy" id="3004092"/>
    <lineage>
        <taxon>Bacteria</taxon>
        <taxon>Bacillati</taxon>
        <taxon>Actinomycetota</taxon>
        <taxon>Actinomycetes</taxon>
        <taxon>Kitasatosporales</taxon>
        <taxon>Streptomycetaceae</taxon>
        <taxon>Kitasatospora</taxon>
    </lineage>
</organism>
<dbReference type="GO" id="GO:0016787">
    <property type="term" value="F:hydrolase activity"/>
    <property type="evidence" value="ECO:0007669"/>
    <property type="project" value="UniProtKB-KW"/>
</dbReference>
<feature type="domain" description="GH16" evidence="3">
    <location>
        <begin position="7"/>
        <end position="196"/>
    </location>
</feature>
<proteinExistence type="inferred from homology"/>
<dbReference type="PANTHER" id="PTHR10963">
    <property type="entry name" value="GLYCOSYL HYDROLASE-RELATED"/>
    <property type="match status" value="1"/>
</dbReference>
<dbReference type="InterPro" id="IPR013320">
    <property type="entry name" value="ConA-like_dom_sf"/>
</dbReference>
<evidence type="ECO:0000259" key="3">
    <source>
        <dbReference type="PROSITE" id="PS51762"/>
    </source>
</evidence>